<dbReference type="Proteomes" id="UP000252023">
    <property type="component" value="Chromosome"/>
</dbReference>
<proteinExistence type="predicted"/>
<dbReference type="Pfam" id="PF03466">
    <property type="entry name" value="LysR_substrate"/>
    <property type="match status" value="1"/>
</dbReference>
<dbReference type="Gene3D" id="3.40.190.290">
    <property type="match status" value="1"/>
</dbReference>
<feature type="domain" description="LysR substrate-binding" evidence="1">
    <location>
        <begin position="70"/>
        <end position="209"/>
    </location>
</feature>
<evidence type="ECO:0000313" key="3">
    <source>
        <dbReference type="Proteomes" id="UP000252023"/>
    </source>
</evidence>
<evidence type="ECO:0000259" key="1">
    <source>
        <dbReference type="Pfam" id="PF03466"/>
    </source>
</evidence>
<protein>
    <recommendedName>
        <fullName evidence="1">LysR substrate-binding domain-containing protein</fullName>
    </recommendedName>
</protein>
<keyword evidence="3" id="KW-1185">Reference proteome</keyword>
<name>A0A344PHH1_9RHOB</name>
<dbReference type="KEGG" id="pars:DRW48_03185"/>
<reference evidence="3" key="1">
    <citation type="submission" date="2018-07" db="EMBL/GenBank/DDBJ databases">
        <title>Genome sequencing of Paracoccus sp. SC2-6.</title>
        <authorList>
            <person name="Heo J."/>
            <person name="Kim S.-J."/>
            <person name="Kwon S.-W."/>
        </authorList>
    </citation>
    <scope>NUCLEOTIDE SEQUENCE [LARGE SCALE GENOMIC DNA]</scope>
    <source>
        <strain evidence="3">SC2-6</strain>
    </source>
</reference>
<dbReference type="SUPFAM" id="SSF53850">
    <property type="entry name" value="Periplasmic binding protein-like II"/>
    <property type="match status" value="1"/>
</dbReference>
<dbReference type="InterPro" id="IPR005119">
    <property type="entry name" value="LysR_subst-bd"/>
</dbReference>
<gene>
    <name evidence="2" type="ORF">DRW48_03185</name>
</gene>
<sequence>MSCDHDSRHDVAINAVPMLSDFLLPALMEVAIAHPTIGFRYRPAIAIQCLHAPSPGAKPPLALSLRAGAEPSQADGISVRRLGLLGVGLYAAESYVMKFGKAQEAADLAGHVLVHRDASDNAPWEHWLTLHAPEVRFILRSDDEAAQRAAVRSGHCAAFMPIAARLFNTQLRTVMAPRDEWAAPLWLVTPACLSMPDPVLAAVAMLGDRLSRSLGGS</sequence>
<dbReference type="RefSeq" id="WP_114075145.1">
    <property type="nucleotide sequence ID" value="NZ_CP030918.1"/>
</dbReference>
<accession>A0A344PHH1</accession>
<organism evidence="2 3">
    <name type="scientific">Paracoccus suum</name>
    <dbReference type="NCBI Taxonomy" id="2259340"/>
    <lineage>
        <taxon>Bacteria</taxon>
        <taxon>Pseudomonadati</taxon>
        <taxon>Pseudomonadota</taxon>
        <taxon>Alphaproteobacteria</taxon>
        <taxon>Rhodobacterales</taxon>
        <taxon>Paracoccaceae</taxon>
        <taxon>Paracoccus</taxon>
    </lineage>
</organism>
<dbReference type="EMBL" id="CP030918">
    <property type="protein sequence ID" value="AXC48826.1"/>
    <property type="molecule type" value="Genomic_DNA"/>
</dbReference>
<dbReference type="OrthoDB" id="9796526at2"/>
<evidence type="ECO:0000313" key="2">
    <source>
        <dbReference type="EMBL" id="AXC48826.1"/>
    </source>
</evidence>
<dbReference type="AlphaFoldDB" id="A0A344PHH1"/>